<evidence type="ECO:0000259" key="2">
    <source>
        <dbReference type="Pfam" id="PF25334"/>
    </source>
</evidence>
<feature type="transmembrane region" description="Helical" evidence="1">
    <location>
        <begin position="716"/>
        <end position="732"/>
    </location>
</feature>
<sequence>MDRAEDLQLHNWGSAQAAMLFGGSLIPAALQLLRFLRDVDQHPCLYRGPAVSHAIRRYEKFWLPLLNQHNATSPLHPPLDCAWIWHVHRLNPIAYARDCELLFGRLLDASFKACDDKVSSVDFTRRLWDECFPEESYDLDLSRFQYDSQWVHHMNPEEVRNIEYNLEDAVMRQQGFFYQVSQSHFEDERFLEAAQQRYKAFLHLFKITEFKVFLVPTYDIDLMWHAHQLHPKAYLQDLTELLGRVLEHDDSDFDRSPGQKLDKGFHETCELWLQNYGDVYERAGAMYRGLPPAPILPSHQIPAVGTPIDFVPLTPREVLQVYVTILRVQNLPKKKGDIRVRLKLEKKCSSFKLETFSVPLREGAVWKHTWTFQAEKSTEALKIELLRRHSSILTQMMEGSDVLGYTSVCWEYLLSMPTLSLCGWLPLTRWVSQSNCPSLYVCISLTPPELGPHLLRIINSLPTDDEGRMGMGSFFDRRGCWLTRTVLDHSNKEVFIIRARFSDGFTRTPEAQKCIYIHQGGWEYKNSHSRTGYAPAAVVAVAHQVVTGQESKRELSKQRCWCFFGNTSELLVRASDVDSNWDLRLDLELHGNLGGQVRLVCGRKLDYEVKGATEEEEGGFVTVIRYNLADAPLGKATALFNWRTGAMEVSPQESVVLILLFSSIISRSVLDMKHITVNFNSRRRPPPRSVKTSDEWGSVIVRTAEGGRMAKTMAPFYMWWGMSALVWSTVFYTPSNTMFGALGTGLLITCTIMWFEESYLLLG</sequence>
<dbReference type="InterPro" id="IPR057458">
    <property type="entry name" value="GRDP_C2"/>
</dbReference>
<keyword evidence="5" id="KW-1185">Reference proteome</keyword>
<dbReference type="PANTHER" id="PTHR34365:SF7">
    <property type="entry name" value="GLYCINE-RICH DOMAIN-CONTAINING PROTEIN 1"/>
    <property type="match status" value="1"/>
</dbReference>
<dbReference type="Pfam" id="PF07173">
    <property type="entry name" value="GRDP-like"/>
    <property type="match status" value="1"/>
</dbReference>
<evidence type="ECO:0008006" key="6">
    <source>
        <dbReference type="Google" id="ProtNLM"/>
    </source>
</evidence>
<dbReference type="Pfam" id="PF25335">
    <property type="entry name" value="GRDP_C"/>
    <property type="match status" value="1"/>
</dbReference>
<proteinExistence type="predicted"/>
<evidence type="ECO:0000313" key="4">
    <source>
        <dbReference type="EMBL" id="KAH7331138.1"/>
    </source>
</evidence>
<feature type="domain" description="GRDP C2" evidence="2">
    <location>
        <begin position="317"/>
        <end position="447"/>
    </location>
</feature>
<dbReference type="Gene3D" id="2.60.40.150">
    <property type="entry name" value="C2 domain"/>
    <property type="match status" value="1"/>
</dbReference>
<dbReference type="InterPro" id="IPR009836">
    <property type="entry name" value="GRDP-like"/>
</dbReference>
<dbReference type="InterPro" id="IPR057518">
    <property type="entry name" value="GRDP_C"/>
</dbReference>
<gene>
    <name evidence="4" type="ORF">KP509_20G016400</name>
</gene>
<dbReference type="OrthoDB" id="2684236at2759"/>
<keyword evidence="1" id="KW-0472">Membrane</keyword>
<dbReference type="SUPFAM" id="SSF49562">
    <property type="entry name" value="C2 domain (Calcium/lipid-binding domain, CaLB)"/>
    <property type="match status" value="1"/>
</dbReference>
<accession>A0A8T2SH82</accession>
<dbReference type="EMBL" id="CM035425">
    <property type="protein sequence ID" value="KAH7331138.1"/>
    <property type="molecule type" value="Genomic_DNA"/>
</dbReference>
<dbReference type="Proteomes" id="UP000825935">
    <property type="component" value="Chromosome 20"/>
</dbReference>
<protein>
    <recommendedName>
        <fullName evidence="6">Glycine-rich domain-containing protein 2</fullName>
    </recommendedName>
</protein>
<feature type="domain" description="GRPD C-terminal" evidence="3">
    <location>
        <begin position="486"/>
        <end position="649"/>
    </location>
</feature>
<dbReference type="AlphaFoldDB" id="A0A8T2SH82"/>
<evidence type="ECO:0000259" key="3">
    <source>
        <dbReference type="Pfam" id="PF25335"/>
    </source>
</evidence>
<name>A0A8T2SH82_CERRI</name>
<evidence type="ECO:0000313" key="5">
    <source>
        <dbReference type="Proteomes" id="UP000825935"/>
    </source>
</evidence>
<feature type="transmembrane region" description="Helical" evidence="1">
    <location>
        <begin position="738"/>
        <end position="755"/>
    </location>
</feature>
<dbReference type="InterPro" id="IPR035892">
    <property type="entry name" value="C2_domain_sf"/>
</dbReference>
<evidence type="ECO:0000256" key="1">
    <source>
        <dbReference type="SAM" id="Phobius"/>
    </source>
</evidence>
<organism evidence="4 5">
    <name type="scientific">Ceratopteris richardii</name>
    <name type="common">Triangle waterfern</name>
    <dbReference type="NCBI Taxonomy" id="49495"/>
    <lineage>
        <taxon>Eukaryota</taxon>
        <taxon>Viridiplantae</taxon>
        <taxon>Streptophyta</taxon>
        <taxon>Embryophyta</taxon>
        <taxon>Tracheophyta</taxon>
        <taxon>Polypodiopsida</taxon>
        <taxon>Polypodiidae</taxon>
        <taxon>Polypodiales</taxon>
        <taxon>Pteridineae</taxon>
        <taxon>Pteridaceae</taxon>
        <taxon>Parkerioideae</taxon>
        <taxon>Ceratopteris</taxon>
    </lineage>
</organism>
<comment type="caution">
    <text evidence="4">The sequence shown here is derived from an EMBL/GenBank/DDBJ whole genome shotgun (WGS) entry which is preliminary data.</text>
</comment>
<keyword evidence="1" id="KW-0812">Transmembrane</keyword>
<reference evidence="4" key="1">
    <citation type="submission" date="2021-08" db="EMBL/GenBank/DDBJ databases">
        <title>WGS assembly of Ceratopteris richardii.</title>
        <authorList>
            <person name="Marchant D.B."/>
            <person name="Chen G."/>
            <person name="Jenkins J."/>
            <person name="Shu S."/>
            <person name="Leebens-Mack J."/>
            <person name="Grimwood J."/>
            <person name="Schmutz J."/>
            <person name="Soltis P."/>
            <person name="Soltis D."/>
            <person name="Chen Z.-H."/>
        </authorList>
    </citation>
    <scope>NUCLEOTIDE SEQUENCE</scope>
    <source>
        <strain evidence="4">Whitten #5841</strain>
        <tissue evidence="4">Leaf</tissue>
    </source>
</reference>
<dbReference type="Pfam" id="PF25334">
    <property type="entry name" value="C2_GRDP"/>
    <property type="match status" value="1"/>
</dbReference>
<keyword evidence="1" id="KW-1133">Transmembrane helix</keyword>
<dbReference type="OMA" id="CKRIARD"/>
<dbReference type="PANTHER" id="PTHR34365">
    <property type="entry name" value="ENOLASE (DUF1399)"/>
    <property type="match status" value="1"/>
</dbReference>